<sequence>MTITDVDWFIFLTPIVLDPSRNQWAFAEDFQGFGALGRRRAHRISHHLHEHCKPHPPQFFFSFLLSDAAAVAAVVVIVVVRGYGEWGETRASTILDLCRRRPAAAAVRARHESLNRSALSPFHSGAQPSTARRGVLSISPQNLGQLASRCMPIAWMSLPRAQLYPASNGI</sequence>
<dbReference type="Proteomes" id="UP000504637">
    <property type="component" value="Unplaced"/>
</dbReference>
<dbReference type="GeneID" id="54363830"/>
<feature type="transmembrane region" description="Helical" evidence="1">
    <location>
        <begin position="59"/>
        <end position="80"/>
    </location>
</feature>
<proteinExistence type="predicted"/>
<keyword evidence="1" id="KW-0472">Membrane</keyword>
<evidence type="ECO:0000256" key="1">
    <source>
        <dbReference type="SAM" id="Phobius"/>
    </source>
</evidence>
<keyword evidence="2" id="KW-1185">Reference proteome</keyword>
<protein>
    <submittedName>
        <fullName evidence="3">Uncharacterized protein</fullName>
    </submittedName>
</protein>
<evidence type="ECO:0000313" key="2">
    <source>
        <dbReference type="Proteomes" id="UP000504637"/>
    </source>
</evidence>
<gene>
    <name evidence="3" type="ORF">K489DRAFT_385179</name>
</gene>
<name>A0A6J3LUB3_9PEZI</name>
<organism evidence="3">
    <name type="scientific">Dissoconium aciculare CBS 342.82</name>
    <dbReference type="NCBI Taxonomy" id="1314786"/>
    <lineage>
        <taxon>Eukaryota</taxon>
        <taxon>Fungi</taxon>
        <taxon>Dikarya</taxon>
        <taxon>Ascomycota</taxon>
        <taxon>Pezizomycotina</taxon>
        <taxon>Dothideomycetes</taxon>
        <taxon>Dothideomycetidae</taxon>
        <taxon>Mycosphaerellales</taxon>
        <taxon>Dissoconiaceae</taxon>
        <taxon>Dissoconium</taxon>
    </lineage>
</organism>
<reference evidence="3" key="1">
    <citation type="submission" date="2020-01" db="EMBL/GenBank/DDBJ databases">
        <authorList>
            <consortium name="DOE Joint Genome Institute"/>
            <person name="Haridas S."/>
            <person name="Albert R."/>
            <person name="Binder M."/>
            <person name="Bloem J."/>
            <person name="Labutti K."/>
            <person name="Salamov A."/>
            <person name="Andreopoulos B."/>
            <person name="Baker S.E."/>
            <person name="Barry K."/>
            <person name="Bills G."/>
            <person name="Bluhm B.H."/>
            <person name="Cannon C."/>
            <person name="Castanera R."/>
            <person name="Culley D.E."/>
            <person name="Daum C."/>
            <person name="Ezra D."/>
            <person name="Gonzalez J.B."/>
            <person name="Henrissat B."/>
            <person name="Kuo A."/>
            <person name="Liang C."/>
            <person name="Lipzen A."/>
            <person name="Lutzoni F."/>
            <person name="Magnuson J."/>
            <person name="Mondo S."/>
            <person name="Nolan M."/>
            <person name="Ohm R."/>
            <person name="Pangilinan J."/>
            <person name="Park H.-J."/>
            <person name="Ramirez L."/>
            <person name="Alfaro M."/>
            <person name="Sun H."/>
            <person name="Tritt A."/>
            <person name="Yoshinaga Y."/>
            <person name="Zwiers L.-H."/>
            <person name="Turgeon B.G."/>
            <person name="Goodwin S.B."/>
            <person name="Spatafora J.W."/>
            <person name="Crous P.W."/>
            <person name="Grigoriev I.V."/>
        </authorList>
    </citation>
    <scope>NUCLEOTIDE SEQUENCE</scope>
    <source>
        <strain evidence="3">CBS 342.82</strain>
    </source>
</reference>
<keyword evidence="1" id="KW-1133">Transmembrane helix</keyword>
<dbReference type="RefSeq" id="XP_033455248.1">
    <property type="nucleotide sequence ID" value="XM_033606030.1"/>
</dbReference>
<evidence type="ECO:0000313" key="3">
    <source>
        <dbReference type="RefSeq" id="XP_033455248.1"/>
    </source>
</evidence>
<reference evidence="3" key="3">
    <citation type="submission" date="2025-08" db="UniProtKB">
        <authorList>
            <consortium name="RefSeq"/>
        </authorList>
    </citation>
    <scope>IDENTIFICATION</scope>
    <source>
        <strain evidence="3">CBS 342.82</strain>
    </source>
</reference>
<reference evidence="3" key="2">
    <citation type="submission" date="2020-04" db="EMBL/GenBank/DDBJ databases">
        <authorList>
            <consortium name="NCBI Genome Project"/>
        </authorList>
    </citation>
    <scope>NUCLEOTIDE SEQUENCE</scope>
    <source>
        <strain evidence="3">CBS 342.82</strain>
    </source>
</reference>
<accession>A0A6J3LUB3</accession>
<dbReference type="AlphaFoldDB" id="A0A6J3LUB3"/>
<keyword evidence="1" id="KW-0812">Transmembrane</keyword>